<evidence type="ECO:0000256" key="9">
    <source>
        <dbReference type="SAM" id="SignalP"/>
    </source>
</evidence>
<gene>
    <name evidence="11" type="ORF">LSINAPIS_LOCUS5220</name>
</gene>
<dbReference type="Proteomes" id="UP000324832">
    <property type="component" value="Unassembled WGS sequence"/>
</dbReference>
<comment type="subcellular location">
    <subcellularLocation>
        <location evidence="1">Secreted</location>
    </subcellularLocation>
</comment>
<evidence type="ECO:0000256" key="2">
    <source>
        <dbReference type="ARBA" id="ARBA00009500"/>
    </source>
</evidence>
<feature type="chain" id="PRO_5022949616" description="Serpin domain-containing protein" evidence="9">
    <location>
        <begin position="18"/>
        <end position="394"/>
    </location>
</feature>
<dbReference type="InterPro" id="IPR023796">
    <property type="entry name" value="Serpin_dom"/>
</dbReference>
<dbReference type="SUPFAM" id="SSF56574">
    <property type="entry name" value="Serpins"/>
    <property type="match status" value="1"/>
</dbReference>
<evidence type="ECO:0000256" key="4">
    <source>
        <dbReference type="ARBA" id="ARBA00022690"/>
    </source>
</evidence>
<dbReference type="AlphaFoldDB" id="A0A5E4Q5Q9"/>
<keyword evidence="7" id="KW-0325">Glycoprotein</keyword>
<evidence type="ECO:0000256" key="8">
    <source>
        <dbReference type="RuleBase" id="RU000411"/>
    </source>
</evidence>
<evidence type="ECO:0000256" key="5">
    <source>
        <dbReference type="ARBA" id="ARBA00022729"/>
    </source>
</evidence>
<name>A0A5E4Q5Q9_9NEOP</name>
<dbReference type="PANTHER" id="PTHR11461:SF211">
    <property type="entry name" value="GH10112P-RELATED"/>
    <property type="match status" value="1"/>
</dbReference>
<accession>A0A5E4Q5Q9</accession>
<dbReference type="Gene3D" id="3.30.497.10">
    <property type="entry name" value="Antithrombin, subunit I, domain 2"/>
    <property type="match status" value="1"/>
</dbReference>
<keyword evidence="6" id="KW-0722">Serine protease inhibitor</keyword>
<dbReference type="FunFam" id="2.30.39.10:FF:000030">
    <property type="entry name" value="Serpin 2"/>
    <property type="match status" value="1"/>
</dbReference>
<dbReference type="InterPro" id="IPR042185">
    <property type="entry name" value="Serpin_sf_2"/>
</dbReference>
<keyword evidence="12" id="KW-1185">Reference proteome</keyword>
<organism evidence="11 12">
    <name type="scientific">Leptidea sinapis</name>
    <dbReference type="NCBI Taxonomy" id="189913"/>
    <lineage>
        <taxon>Eukaryota</taxon>
        <taxon>Metazoa</taxon>
        <taxon>Ecdysozoa</taxon>
        <taxon>Arthropoda</taxon>
        <taxon>Hexapoda</taxon>
        <taxon>Insecta</taxon>
        <taxon>Pterygota</taxon>
        <taxon>Neoptera</taxon>
        <taxon>Endopterygota</taxon>
        <taxon>Lepidoptera</taxon>
        <taxon>Glossata</taxon>
        <taxon>Ditrysia</taxon>
        <taxon>Papilionoidea</taxon>
        <taxon>Pieridae</taxon>
        <taxon>Dismorphiinae</taxon>
        <taxon>Leptidea</taxon>
    </lineage>
</organism>
<feature type="signal peptide" evidence="9">
    <location>
        <begin position="1"/>
        <end position="17"/>
    </location>
</feature>
<sequence>MKYTILSLFMYVALTLAESEERNALTLRNGNNQFTSKMFSEIVREKPNESVVLSAYSVLTPLAQLALASEGESHDELLAAIGMPNDNVTKEIFSSLDSNLKAVKGVTLKSASKIYVAKNYELNDQFAEVSRDVFHSEVQNLDFVDNQRAANEVNAWVEGQTNNRIKNLVSPDSLDENTRAILVNAIYFKGLWKYPFSNYTTAERDFHVTKEKTVKVEMMHQVKDLRYAESPELNAKLLELPYEGDQASMLLVLPNEVDGISQLEEKLKDPNALENAIAKLETVEVSVSLPKFKIETETNLRDVLTNINVKRLFTAEARLNNLLKGTSNIYIDKAVQKAFIEVNEEGAEASAANVFGVTFLSASVPNPERFIANHPFLFYLREGENALFTGVYFS</sequence>
<evidence type="ECO:0000313" key="11">
    <source>
        <dbReference type="EMBL" id="VVC92911.1"/>
    </source>
</evidence>
<dbReference type="GO" id="GO:0005615">
    <property type="term" value="C:extracellular space"/>
    <property type="evidence" value="ECO:0007669"/>
    <property type="project" value="InterPro"/>
</dbReference>
<dbReference type="InterPro" id="IPR023795">
    <property type="entry name" value="Serpin_CS"/>
</dbReference>
<keyword evidence="5 9" id="KW-0732">Signal</keyword>
<keyword evidence="4" id="KW-0646">Protease inhibitor</keyword>
<feature type="domain" description="Serpin" evidence="10">
    <location>
        <begin position="36"/>
        <end position="394"/>
    </location>
</feature>
<dbReference type="GO" id="GO:0004867">
    <property type="term" value="F:serine-type endopeptidase inhibitor activity"/>
    <property type="evidence" value="ECO:0007669"/>
    <property type="project" value="UniProtKB-KW"/>
</dbReference>
<dbReference type="Pfam" id="PF00079">
    <property type="entry name" value="Serpin"/>
    <property type="match status" value="1"/>
</dbReference>
<dbReference type="Gene3D" id="2.30.39.10">
    <property type="entry name" value="Alpha-1-antitrypsin, domain 1"/>
    <property type="match status" value="1"/>
</dbReference>
<evidence type="ECO:0000256" key="6">
    <source>
        <dbReference type="ARBA" id="ARBA00022900"/>
    </source>
</evidence>
<dbReference type="SMART" id="SM00093">
    <property type="entry name" value="SERPIN"/>
    <property type="match status" value="1"/>
</dbReference>
<dbReference type="CDD" id="cd19579">
    <property type="entry name" value="serpin1K-like"/>
    <property type="match status" value="1"/>
</dbReference>
<protein>
    <recommendedName>
        <fullName evidence="10">Serpin domain-containing protein</fullName>
    </recommendedName>
</protein>
<dbReference type="EMBL" id="FZQP02001448">
    <property type="protein sequence ID" value="VVC92911.1"/>
    <property type="molecule type" value="Genomic_DNA"/>
</dbReference>
<evidence type="ECO:0000313" key="12">
    <source>
        <dbReference type="Proteomes" id="UP000324832"/>
    </source>
</evidence>
<dbReference type="InterPro" id="IPR036186">
    <property type="entry name" value="Serpin_sf"/>
</dbReference>
<evidence type="ECO:0000256" key="3">
    <source>
        <dbReference type="ARBA" id="ARBA00022525"/>
    </source>
</evidence>
<reference evidence="11 12" key="1">
    <citation type="submission" date="2017-07" db="EMBL/GenBank/DDBJ databases">
        <authorList>
            <person name="Talla V."/>
            <person name="Backstrom N."/>
        </authorList>
    </citation>
    <scope>NUCLEOTIDE SEQUENCE [LARGE SCALE GENOMIC DNA]</scope>
</reference>
<dbReference type="PROSITE" id="PS00284">
    <property type="entry name" value="SERPIN"/>
    <property type="match status" value="1"/>
</dbReference>
<evidence type="ECO:0000256" key="7">
    <source>
        <dbReference type="ARBA" id="ARBA00023180"/>
    </source>
</evidence>
<evidence type="ECO:0000256" key="1">
    <source>
        <dbReference type="ARBA" id="ARBA00004613"/>
    </source>
</evidence>
<dbReference type="InterPro" id="IPR000215">
    <property type="entry name" value="Serpin_fam"/>
</dbReference>
<dbReference type="InterPro" id="IPR042178">
    <property type="entry name" value="Serpin_sf_1"/>
</dbReference>
<proteinExistence type="inferred from homology"/>
<dbReference type="PANTHER" id="PTHR11461">
    <property type="entry name" value="SERINE PROTEASE INHIBITOR, SERPIN"/>
    <property type="match status" value="1"/>
</dbReference>
<evidence type="ECO:0000259" key="10">
    <source>
        <dbReference type="SMART" id="SM00093"/>
    </source>
</evidence>
<comment type="similarity">
    <text evidence="2 8">Belongs to the serpin family.</text>
</comment>
<keyword evidence="3" id="KW-0964">Secreted</keyword>